<sequence>MNEFCHICLCPITVDFQLADLLMLPVDYHLCKTCQKIFELPNQEEMQAGKYSLKQSVLVEHKGLFTYNKYTRNYLSQLNTYGDCAAALPAAQSLKHFLQPMVSNAGQGNICLVPIPKRADIVHACGFELMECLLGMAGFMPSLFLQAGENGAEQGNFETDNLPAGRQFLFCGQMHAQVILVDDIYQSGATMLQARKLCEKNQCKVLQTVSIFR</sequence>
<dbReference type="SUPFAM" id="SSF53271">
    <property type="entry name" value="PRTase-like"/>
    <property type="match status" value="1"/>
</dbReference>
<comment type="caution">
    <text evidence="1">The sequence shown here is derived from an EMBL/GenBank/DDBJ whole genome shotgun (WGS) entry which is preliminary data.</text>
</comment>
<evidence type="ECO:0000313" key="2">
    <source>
        <dbReference type="Proteomes" id="UP000306912"/>
    </source>
</evidence>
<dbReference type="OrthoDB" id="9779910at2"/>
<evidence type="ECO:0008006" key="3">
    <source>
        <dbReference type="Google" id="ProtNLM"/>
    </source>
</evidence>
<proteinExistence type="predicted"/>
<gene>
    <name evidence="1" type="ORF">FEZ08_08365</name>
</gene>
<dbReference type="InterPro" id="IPR000836">
    <property type="entry name" value="PRTase_dom"/>
</dbReference>
<name>A0A5R8QBK1_9FIRM</name>
<organism evidence="1 2">
    <name type="scientific">Culicoidibacter larvae</name>
    <dbReference type="NCBI Taxonomy" id="2579976"/>
    <lineage>
        <taxon>Bacteria</taxon>
        <taxon>Bacillati</taxon>
        <taxon>Bacillota</taxon>
        <taxon>Culicoidibacteria</taxon>
        <taxon>Culicoidibacterales</taxon>
        <taxon>Culicoidibacteraceae</taxon>
        <taxon>Culicoidibacter</taxon>
    </lineage>
</organism>
<protein>
    <recommendedName>
        <fullName evidence="3">ComF family protein</fullName>
    </recommendedName>
</protein>
<dbReference type="InParanoid" id="A0A5R8QBK1"/>
<reference evidence="1 2" key="1">
    <citation type="submission" date="2019-05" db="EMBL/GenBank/DDBJ databases">
        <title>Culicoidintestinum kansasii gen. nov., sp. nov. from the gastrointestinal tract of the biting midge, Culicoides sonorensis.</title>
        <authorList>
            <person name="Neupane S."/>
            <person name="Ghosh A."/>
            <person name="Gunther S."/>
            <person name="Martin K."/>
            <person name="Zurek L."/>
        </authorList>
    </citation>
    <scope>NUCLEOTIDE SEQUENCE [LARGE SCALE GENOMIC DNA]</scope>
    <source>
        <strain evidence="1 2">CS-1</strain>
    </source>
</reference>
<dbReference type="Gene3D" id="3.40.50.2020">
    <property type="match status" value="1"/>
</dbReference>
<keyword evidence="2" id="KW-1185">Reference proteome</keyword>
<dbReference type="Proteomes" id="UP000306912">
    <property type="component" value="Unassembled WGS sequence"/>
</dbReference>
<accession>A0A5R8QBK1</accession>
<dbReference type="EMBL" id="VBWP01000007">
    <property type="protein sequence ID" value="TLG72708.1"/>
    <property type="molecule type" value="Genomic_DNA"/>
</dbReference>
<dbReference type="RefSeq" id="WP_138191310.1">
    <property type="nucleotide sequence ID" value="NZ_VBWP01000007.1"/>
</dbReference>
<dbReference type="InterPro" id="IPR029057">
    <property type="entry name" value="PRTase-like"/>
</dbReference>
<evidence type="ECO:0000313" key="1">
    <source>
        <dbReference type="EMBL" id="TLG72708.1"/>
    </source>
</evidence>
<dbReference type="CDD" id="cd06223">
    <property type="entry name" value="PRTases_typeI"/>
    <property type="match status" value="1"/>
</dbReference>
<dbReference type="AlphaFoldDB" id="A0A5R8QBK1"/>